<feature type="signal peptide" evidence="1">
    <location>
        <begin position="1"/>
        <end position="18"/>
    </location>
</feature>
<dbReference type="Proteomes" id="UP000177376">
    <property type="component" value="Unassembled WGS sequence"/>
</dbReference>
<dbReference type="Pfam" id="PF18998">
    <property type="entry name" value="Flg_new_2"/>
    <property type="match status" value="1"/>
</dbReference>
<dbReference type="EMBL" id="MHIM01000034">
    <property type="protein sequence ID" value="OGY51513.1"/>
    <property type="molecule type" value="Genomic_DNA"/>
</dbReference>
<dbReference type="InterPro" id="IPR044060">
    <property type="entry name" value="Bacterial_rp_domain"/>
</dbReference>
<sequence>MRKVLVIAISSVFSFVFLGCPNEIPVIPNNGTIHDNDAINQPTIRFFPSNGSDGWIKIDVSIPQNKQLSDYLVTTSIRTNETTGEVATNPTTIANDSQIEKLIVNSDFGWGHESPYYEDFQANWNPTTRKISVWGRFDSGGHFRGNLSVAHTYKNAHNDDIFEETYIDLGQASAPRWDVWYGDNNDLVVDDCQGGSIIDFYDDYDTLTSRPDAIVCEETNYLLVIAIEGEGTVTGAGTYTADTAVTITATPADDWKFDHWVVNGANAYDNPGTVTMNSDVSVVAVFTAIADSGGTININLTWDGVKLDFSATDANPGVIGLELYHQIGGTPWIERETFVITDNNATGVITKFRPNILRFSVVDSTLNNNGYIPFEILNVKINGQTVPLVTNEDGLAAYQVDVSTL</sequence>
<feature type="domain" description="Bacterial repeat" evidence="2">
    <location>
        <begin position="225"/>
        <end position="289"/>
    </location>
</feature>
<comment type="caution">
    <text evidence="3">The sequence shown here is derived from an EMBL/GenBank/DDBJ whole genome shotgun (WGS) entry which is preliminary data.</text>
</comment>
<evidence type="ECO:0000259" key="2">
    <source>
        <dbReference type="Pfam" id="PF18998"/>
    </source>
</evidence>
<feature type="chain" id="PRO_5009581570" description="Bacterial repeat domain-containing protein" evidence="1">
    <location>
        <begin position="19"/>
        <end position="405"/>
    </location>
</feature>
<evidence type="ECO:0000313" key="4">
    <source>
        <dbReference type="Proteomes" id="UP000177376"/>
    </source>
</evidence>
<gene>
    <name evidence="3" type="ORF">A3A02_01755</name>
</gene>
<accession>A0A1G1YGM5</accession>
<protein>
    <recommendedName>
        <fullName evidence="2">Bacterial repeat domain-containing protein</fullName>
    </recommendedName>
</protein>
<evidence type="ECO:0000313" key="3">
    <source>
        <dbReference type="EMBL" id="OGY51513.1"/>
    </source>
</evidence>
<dbReference type="PROSITE" id="PS51257">
    <property type="entry name" value="PROKAR_LIPOPROTEIN"/>
    <property type="match status" value="1"/>
</dbReference>
<name>A0A1G1YGM5_9BACT</name>
<dbReference type="AlphaFoldDB" id="A0A1G1YGM5"/>
<proteinExistence type="predicted"/>
<keyword evidence="1" id="KW-0732">Signal</keyword>
<organism evidence="3 4">
    <name type="scientific">Candidatus Buchananbacteria bacterium RIFCSPLOWO2_01_FULL_39_33</name>
    <dbReference type="NCBI Taxonomy" id="1797543"/>
    <lineage>
        <taxon>Bacteria</taxon>
        <taxon>Candidatus Buchananiibacteriota</taxon>
    </lineage>
</organism>
<reference evidence="3 4" key="1">
    <citation type="journal article" date="2016" name="Nat. Commun.">
        <title>Thousands of microbial genomes shed light on interconnected biogeochemical processes in an aquifer system.</title>
        <authorList>
            <person name="Anantharaman K."/>
            <person name="Brown C.T."/>
            <person name="Hug L.A."/>
            <person name="Sharon I."/>
            <person name="Castelle C.J."/>
            <person name="Probst A.J."/>
            <person name="Thomas B.C."/>
            <person name="Singh A."/>
            <person name="Wilkins M.J."/>
            <person name="Karaoz U."/>
            <person name="Brodie E.L."/>
            <person name="Williams K.H."/>
            <person name="Hubbard S.S."/>
            <person name="Banfield J.F."/>
        </authorList>
    </citation>
    <scope>NUCLEOTIDE SEQUENCE [LARGE SCALE GENOMIC DNA]</scope>
</reference>
<evidence type="ECO:0000256" key="1">
    <source>
        <dbReference type="SAM" id="SignalP"/>
    </source>
</evidence>